<keyword evidence="2" id="KW-1185">Reference proteome</keyword>
<evidence type="ECO:0000313" key="2">
    <source>
        <dbReference type="Proteomes" id="UP000290365"/>
    </source>
</evidence>
<accession>A0A4P6JKX0</accession>
<name>A0A4P6JKX0_KTERU</name>
<gene>
    <name evidence="1" type="ORF">EPA93_04550</name>
</gene>
<protein>
    <submittedName>
        <fullName evidence="1">Uncharacterized protein</fullName>
    </submittedName>
</protein>
<organism evidence="1 2">
    <name type="scientific">Ktedonosporobacter rubrisoli</name>
    <dbReference type="NCBI Taxonomy" id="2509675"/>
    <lineage>
        <taxon>Bacteria</taxon>
        <taxon>Bacillati</taxon>
        <taxon>Chloroflexota</taxon>
        <taxon>Ktedonobacteria</taxon>
        <taxon>Ktedonobacterales</taxon>
        <taxon>Ktedonosporobacteraceae</taxon>
        <taxon>Ktedonosporobacter</taxon>
    </lineage>
</organism>
<reference evidence="1 2" key="1">
    <citation type="submission" date="2019-01" db="EMBL/GenBank/DDBJ databases">
        <title>Ktedonosporobacter rubrisoli SCAWS-G2.</title>
        <authorList>
            <person name="Huang Y."/>
            <person name="Yan B."/>
        </authorList>
    </citation>
    <scope>NUCLEOTIDE SEQUENCE [LARGE SCALE GENOMIC DNA]</scope>
    <source>
        <strain evidence="1 2">SCAWS-G2</strain>
    </source>
</reference>
<dbReference type="Proteomes" id="UP000290365">
    <property type="component" value="Chromosome"/>
</dbReference>
<dbReference type="KEGG" id="kbs:EPA93_04550"/>
<dbReference type="EMBL" id="CP035758">
    <property type="protein sequence ID" value="QBD75306.1"/>
    <property type="molecule type" value="Genomic_DNA"/>
</dbReference>
<sequence length="74" mass="8293">MKPTFCQIFQWGHNVSLLALARESNRHPLLIWALLLGHPLSLDDACIILCAFNELASSDYTLSQLAIALSEKRL</sequence>
<evidence type="ECO:0000313" key="1">
    <source>
        <dbReference type="EMBL" id="QBD75306.1"/>
    </source>
</evidence>
<proteinExistence type="predicted"/>
<dbReference type="RefSeq" id="WP_129885905.1">
    <property type="nucleotide sequence ID" value="NZ_CP035758.1"/>
</dbReference>
<dbReference type="AlphaFoldDB" id="A0A4P6JKX0"/>